<accession>A0A9X1YQI7</accession>
<proteinExistence type="inferred from homology"/>
<dbReference type="EMBL" id="JAJLJH010000019">
    <property type="protein sequence ID" value="MCK9689725.1"/>
    <property type="molecule type" value="Genomic_DNA"/>
</dbReference>
<feature type="domain" description="Gp5/Type VI secretion system Vgr protein OB-fold" evidence="5">
    <location>
        <begin position="387"/>
        <end position="449"/>
    </location>
</feature>
<sequence length="688" mass="73739">MSRLLEISTAAGADVFVVQRFTGREELGRPYEYQLELLSERSDIAPEKMLGTNATVQLEMTDGSSQRYFNGYVTRFVIQGAVRTPAFKGNTGYLYLVTLNPGLWFLGHSANSRIFSQTAIGDLVMAQLKNDTLMGVESSVGSTETRDYVVQYRESDFDFVSRLMEHAGIYYYFTHDNGKHTMKLLNALGDQQATPNLAQLEFAGPGFADATLGSLELVSKVHAGSFATGDYNYVTPNTQIASVSANPKSHDNAGFEVFDHPIGTTTGAQATTYATIRGEELASRYSIAHGKATERRLQVGFKVKVVDHGVAALNREYLVIGHSFVAVNNLAASGGGDGGSFTCEFEAIPSSVQFRTLRTTRKPVITGTQTALVVADFRNDSDASTGGNLGRIKVRFFWDRYGSDSCWARVSTPWAGKGYGFQNMPRVGEEVLVQFLEGDPDRPVVIGRVHNAENTPPFKLPAGASYTGLKSLSIDSSGKSVAGKWNELRFDDTDGAEQIYLQAQYNFDTRVLNDHKLWIGNESHHYVKADAFAKFDGDHHVQTTGDHNEKIGGKLSMDVASDVHLKSGSAVLVDGGQEIHLKATSKIVLESSTMVSLVCGGNFVTLSPAGVDIKGIMVNVNSGGSKGSGSAISPQAPKAGKDAMTSEGGAAVDKPAAPTAPTAFSPKASSFLTAAKTGAPFVSSSCPG</sequence>
<evidence type="ECO:0000256" key="3">
    <source>
        <dbReference type="ARBA" id="ARBA00022525"/>
    </source>
</evidence>
<evidence type="ECO:0000313" key="7">
    <source>
        <dbReference type="EMBL" id="MCK9689725.1"/>
    </source>
</evidence>
<dbReference type="InterPro" id="IPR037026">
    <property type="entry name" value="Vgr_OB-fold_dom_sf"/>
</dbReference>
<dbReference type="InterPro" id="IPR054030">
    <property type="entry name" value="Gp5_Vgr_C"/>
</dbReference>
<keyword evidence="3" id="KW-0964">Secreted</keyword>
<evidence type="ECO:0000256" key="4">
    <source>
        <dbReference type="SAM" id="MobiDB-lite"/>
    </source>
</evidence>
<comment type="caution">
    <text evidence="7">The sequence shown here is derived from an EMBL/GenBank/DDBJ whole genome shotgun (WGS) entry which is preliminary data.</text>
</comment>
<dbReference type="InterPro" id="IPR006533">
    <property type="entry name" value="T6SS_Vgr_RhsGE"/>
</dbReference>
<feature type="domain" description="Gp5/Type VI secretion system Vgr C-terminal trimerisation" evidence="6">
    <location>
        <begin position="470"/>
        <end position="576"/>
    </location>
</feature>
<dbReference type="Gene3D" id="2.30.110.50">
    <property type="match status" value="1"/>
</dbReference>
<name>A0A9X1YQI7_9BURK</name>
<dbReference type="NCBIfam" id="TIGR03361">
    <property type="entry name" value="VI_Rhs_Vgr"/>
    <property type="match status" value="1"/>
</dbReference>
<dbReference type="Gene3D" id="4.10.220.110">
    <property type="match status" value="1"/>
</dbReference>
<comment type="subcellular location">
    <subcellularLocation>
        <location evidence="1">Secreted</location>
    </subcellularLocation>
</comment>
<dbReference type="NCBIfam" id="TIGR01646">
    <property type="entry name" value="vgr_GE"/>
    <property type="match status" value="1"/>
</dbReference>
<evidence type="ECO:0000256" key="1">
    <source>
        <dbReference type="ARBA" id="ARBA00004613"/>
    </source>
</evidence>
<evidence type="ECO:0000256" key="2">
    <source>
        <dbReference type="ARBA" id="ARBA00005558"/>
    </source>
</evidence>
<dbReference type="InterPro" id="IPR006531">
    <property type="entry name" value="Gp5/Vgr_OB"/>
</dbReference>
<dbReference type="GO" id="GO:0005576">
    <property type="term" value="C:extracellular region"/>
    <property type="evidence" value="ECO:0007669"/>
    <property type="project" value="UniProtKB-SubCell"/>
</dbReference>
<dbReference type="SUPFAM" id="SSF69255">
    <property type="entry name" value="gp5 N-terminal domain-like"/>
    <property type="match status" value="1"/>
</dbReference>
<dbReference type="RefSeq" id="WP_275685777.1">
    <property type="nucleotide sequence ID" value="NZ_JAJLJH010000019.1"/>
</dbReference>
<feature type="region of interest" description="Disordered" evidence="4">
    <location>
        <begin position="624"/>
        <end position="663"/>
    </location>
</feature>
<keyword evidence="8" id="KW-1185">Reference proteome</keyword>
<protein>
    <submittedName>
        <fullName evidence="7">Type VI secretion system tip protein VgrG</fullName>
    </submittedName>
</protein>
<comment type="similarity">
    <text evidence="2">Belongs to the VgrG protein family.</text>
</comment>
<dbReference type="PANTHER" id="PTHR32305">
    <property type="match status" value="1"/>
</dbReference>
<organism evidence="7 8">
    <name type="scientific">Scleromatobacter humisilvae</name>
    <dbReference type="NCBI Taxonomy" id="2897159"/>
    <lineage>
        <taxon>Bacteria</taxon>
        <taxon>Pseudomonadati</taxon>
        <taxon>Pseudomonadota</taxon>
        <taxon>Betaproteobacteria</taxon>
        <taxon>Burkholderiales</taxon>
        <taxon>Sphaerotilaceae</taxon>
        <taxon>Scleromatobacter</taxon>
    </lineage>
</organism>
<dbReference type="Pfam" id="PF22178">
    <property type="entry name" value="Gp5_trimer_C"/>
    <property type="match status" value="1"/>
</dbReference>
<dbReference type="Pfam" id="PF04717">
    <property type="entry name" value="Phage_base_V"/>
    <property type="match status" value="1"/>
</dbReference>
<dbReference type="SUPFAM" id="SSF69349">
    <property type="entry name" value="Phage fibre proteins"/>
    <property type="match status" value="1"/>
</dbReference>
<reference evidence="7" key="1">
    <citation type="submission" date="2021-11" db="EMBL/GenBank/DDBJ databases">
        <title>BS-T2-15 a new species belonging to the Comamonadaceae family isolated from the soil of a French oak forest.</title>
        <authorList>
            <person name="Mieszkin S."/>
            <person name="Alain K."/>
        </authorList>
    </citation>
    <scope>NUCLEOTIDE SEQUENCE</scope>
    <source>
        <strain evidence="7">BS-T2-15</strain>
    </source>
</reference>
<evidence type="ECO:0000259" key="6">
    <source>
        <dbReference type="Pfam" id="PF22178"/>
    </source>
</evidence>
<dbReference type="Gene3D" id="3.55.50.10">
    <property type="entry name" value="Baseplate protein-like domains"/>
    <property type="match status" value="1"/>
</dbReference>
<dbReference type="PANTHER" id="PTHR32305:SF15">
    <property type="entry name" value="PROTEIN RHSA-RELATED"/>
    <property type="match status" value="1"/>
</dbReference>
<evidence type="ECO:0000259" key="5">
    <source>
        <dbReference type="Pfam" id="PF04717"/>
    </source>
</evidence>
<dbReference type="Proteomes" id="UP001139353">
    <property type="component" value="Unassembled WGS sequence"/>
</dbReference>
<dbReference type="SUPFAM" id="SSF69279">
    <property type="entry name" value="Phage tail proteins"/>
    <property type="match status" value="2"/>
</dbReference>
<gene>
    <name evidence="7" type="primary">vgrG</name>
    <name evidence="7" type="ORF">LPC04_28755</name>
</gene>
<dbReference type="Gene3D" id="2.40.50.230">
    <property type="entry name" value="Gp5 N-terminal domain"/>
    <property type="match status" value="1"/>
</dbReference>
<dbReference type="AlphaFoldDB" id="A0A9X1YQI7"/>
<evidence type="ECO:0000313" key="8">
    <source>
        <dbReference type="Proteomes" id="UP001139353"/>
    </source>
</evidence>
<dbReference type="InterPro" id="IPR050708">
    <property type="entry name" value="T6SS_VgrG/RHS"/>
</dbReference>
<dbReference type="Pfam" id="PF05954">
    <property type="entry name" value="Phage_GPD"/>
    <property type="match status" value="1"/>
</dbReference>
<feature type="compositionally biased region" description="Low complexity" evidence="4">
    <location>
        <begin position="654"/>
        <end position="663"/>
    </location>
</feature>
<dbReference type="InterPro" id="IPR017847">
    <property type="entry name" value="T6SS_RhsGE_Vgr_subset"/>
</dbReference>